<gene>
    <name evidence="1" type="ORF">AJ80_03294</name>
</gene>
<evidence type="ECO:0000313" key="1">
    <source>
        <dbReference type="EMBL" id="PGH21377.1"/>
    </source>
</evidence>
<accession>A0A2B7YL97</accession>
<protein>
    <submittedName>
        <fullName evidence="1">Uncharacterized protein</fullName>
    </submittedName>
</protein>
<evidence type="ECO:0000313" key="2">
    <source>
        <dbReference type="Proteomes" id="UP000224634"/>
    </source>
</evidence>
<dbReference type="EMBL" id="PDNA01000036">
    <property type="protein sequence ID" value="PGH21377.1"/>
    <property type="molecule type" value="Genomic_DNA"/>
</dbReference>
<sequence>MFRIIPNNKTIEPLLEEYAKALKNMLLLEEAESFTRLSWWPNDDMEDDYPDRDLGQRRLATEQEVTAVLPRYGES</sequence>
<keyword evidence="2" id="KW-1185">Reference proteome</keyword>
<dbReference type="OrthoDB" id="5985073at2759"/>
<dbReference type="Proteomes" id="UP000224634">
    <property type="component" value="Unassembled WGS sequence"/>
</dbReference>
<comment type="caution">
    <text evidence="1">The sequence shown here is derived from an EMBL/GenBank/DDBJ whole genome shotgun (WGS) entry which is preliminary data.</text>
</comment>
<dbReference type="AlphaFoldDB" id="A0A2B7YL97"/>
<organism evidence="1 2">
    <name type="scientific">Polytolypa hystricis (strain UAMH7299)</name>
    <dbReference type="NCBI Taxonomy" id="1447883"/>
    <lineage>
        <taxon>Eukaryota</taxon>
        <taxon>Fungi</taxon>
        <taxon>Dikarya</taxon>
        <taxon>Ascomycota</taxon>
        <taxon>Pezizomycotina</taxon>
        <taxon>Eurotiomycetes</taxon>
        <taxon>Eurotiomycetidae</taxon>
        <taxon>Onygenales</taxon>
        <taxon>Onygenales incertae sedis</taxon>
        <taxon>Polytolypa</taxon>
    </lineage>
</organism>
<name>A0A2B7YL97_POLH7</name>
<proteinExistence type="predicted"/>
<reference evidence="1 2" key="1">
    <citation type="submission" date="2017-10" db="EMBL/GenBank/DDBJ databases">
        <title>Comparative genomics in systemic dimorphic fungi from Ajellomycetaceae.</title>
        <authorList>
            <person name="Munoz J.F."/>
            <person name="Mcewen J.G."/>
            <person name="Clay O.K."/>
            <person name="Cuomo C.A."/>
        </authorList>
    </citation>
    <scope>NUCLEOTIDE SEQUENCE [LARGE SCALE GENOMIC DNA]</scope>
    <source>
        <strain evidence="1 2">UAMH7299</strain>
    </source>
</reference>